<sequence>MQSRFRAPIPTGYLCYRYVFSLGRIISYSIDDEQVAHVIKYYNAFHAETPDLCKQHNTTEVQGAPLLIQHMLTNVVNVGDTQHSIAQYGRCSLSQLWTRPSSTSRLLASYLALGRQTRSMEALAPCAAADALRPLEAKRVMRSIQSERGLIMGQNFCPVLGGC</sequence>
<evidence type="ECO:0000313" key="2">
    <source>
        <dbReference type="Proteomes" id="UP000801864"/>
    </source>
</evidence>
<dbReference type="EMBL" id="QLNT01000020">
    <property type="protein sequence ID" value="KAF3062974.1"/>
    <property type="molecule type" value="Genomic_DNA"/>
</dbReference>
<accession>A0A9P4X633</accession>
<protein>
    <submittedName>
        <fullName evidence="1">Uncharacterized protein</fullName>
    </submittedName>
</protein>
<evidence type="ECO:0000313" key="1">
    <source>
        <dbReference type="EMBL" id="KAF3062974.1"/>
    </source>
</evidence>
<comment type="caution">
    <text evidence="1">The sequence shown here is derived from an EMBL/GenBank/DDBJ whole genome shotgun (WGS) entry which is preliminary data.</text>
</comment>
<dbReference type="Proteomes" id="UP000801864">
    <property type="component" value="Unassembled WGS sequence"/>
</dbReference>
<keyword evidence="2" id="KW-1185">Reference proteome</keyword>
<reference evidence="1 2" key="1">
    <citation type="submission" date="2018-06" db="EMBL/GenBank/DDBJ databases">
        <title>Genome analysis of cellulolytic fungus Trichoderma lentiforme CFAM-422.</title>
        <authorList>
            <person name="Steindorff A.S."/>
            <person name="Formighieri E.F."/>
            <person name="Midorikawa G.E.O."/>
            <person name="Tamietti M.S."/>
            <person name="Ramos E.Z."/>
            <person name="Silva A.S."/>
            <person name="Bon E.P.S."/>
            <person name="Mendes T.D."/>
            <person name="Damaso M.C.T."/>
            <person name="Favaro L.C.L."/>
        </authorList>
    </citation>
    <scope>NUCLEOTIDE SEQUENCE [LARGE SCALE GENOMIC DNA]</scope>
    <source>
        <strain evidence="1 2">CFAM-422</strain>
    </source>
</reference>
<organism evidence="1 2">
    <name type="scientific">Trichoderma lentiforme</name>
    <dbReference type="NCBI Taxonomy" id="1567552"/>
    <lineage>
        <taxon>Eukaryota</taxon>
        <taxon>Fungi</taxon>
        <taxon>Dikarya</taxon>
        <taxon>Ascomycota</taxon>
        <taxon>Pezizomycotina</taxon>
        <taxon>Sordariomycetes</taxon>
        <taxon>Hypocreomycetidae</taxon>
        <taxon>Hypocreales</taxon>
        <taxon>Hypocreaceae</taxon>
        <taxon>Trichoderma</taxon>
    </lineage>
</organism>
<dbReference type="AlphaFoldDB" id="A0A9P4X633"/>
<name>A0A9P4X633_9HYPO</name>
<proteinExistence type="predicted"/>
<gene>
    <name evidence="1" type="ORF">CFAM422_010275</name>
</gene>